<accession>A0ABQ3YEI4</accession>
<dbReference type="SUPFAM" id="SSF52777">
    <property type="entry name" value="CoA-dependent acyltransferases"/>
    <property type="match status" value="2"/>
</dbReference>
<dbReference type="EMBL" id="BOMI01000146">
    <property type="protein sequence ID" value="GID78412.1"/>
    <property type="molecule type" value="Genomic_DNA"/>
</dbReference>
<gene>
    <name evidence="14" type="ORF">Ade02nite_70530</name>
</gene>
<evidence type="ECO:0000313" key="14">
    <source>
        <dbReference type="EMBL" id="GID78412.1"/>
    </source>
</evidence>
<comment type="catalytic activity">
    <reaction evidence="10 11">
        <text>an acyl-CoA + a 1,2-diacyl-sn-glycerol = a triacyl-sn-glycerol + CoA</text>
        <dbReference type="Rhea" id="RHEA:10868"/>
        <dbReference type="ChEBI" id="CHEBI:17815"/>
        <dbReference type="ChEBI" id="CHEBI:57287"/>
        <dbReference type="ChEBI" id="CHEBI:58342"/>
        <dbReference type="ChEBI" id="CHEBI:64615"/>
        <dbReference type="EC" id="2.3.1.20"/>
    </reaction>
</comment>
<dbReference type="PANTHER" id="PTHR31650:SF1">
    <property type="entry name" value="WAX ESTER SYNTHASE_DIACYLGLYCEROL ACYLTRANSFERASE 4-RELATED"/>
    <property type="match status" value="1"/>
</dbReference>
<keyword evidence="7 11" id="KW-0319">Glycerol metabolism</keyword>
<protein>
    <recommendedName>
        <fullName evidence="4 11">Diacylglycerol O-acyltransferase</fullName>
        <ecNumber evidence="4 11">2.3.1.20</ecNumber>
    </recommendedName>
</protein>
<dbReference type="Gene3D" id="3.30.559.10">
    <property type="entry name" value="Chloramphenicol acetyltransferase-like domain"/>
    <property type="match status" value="1"/>
</dbReference>
<keyword evidence="6 11" id="KW-0808">Transferase</keyword>
<comment type="pathway">
    <text evidence="2">Lipid metabolism.</text>
</comment>
<sequence>MRTEDYLSPLDASFLDAEDQDPHASLAIASVAVLDGPAPGQAEFTEAIRGRLALVPRYRQKVRRVPFNLGRPVWADDPDFDLDFHLRRTALPAPGDDDALERLIGRVMSQRLDRERPLWEDWLIEGLPEGRWALLSKVHHCMLDGVGGNELYRLICDTRPEPRRPVPDTWQPAPATATVDLTLDALGQWARIPFDQARWLTGAIRDPGGTARRLGDVARGAAALAGAFLPVPATALAGPLGRARRYAVARMPLADISAAAKAHDVTVNDVYLAAVAGAFRRLMLSRGEQPVAGGIRTLVPVNVRAAEAQHVMENRIASLLLDLPVEIEDGTARLRAVHERIAELRARHEVEAGVALVALAEQEPFAAVSFFIRSALGMPQRGLATVTTNVPGPRAQLYILGRPIREILPYVPIAERLRIGVAVMTYGGRAAFGITTDFASVPEAGEFAAAVVDEVEQLRPAPRRAARVAQLT</sequence>
<reference evidence="14 15" key="1">
    <citation type="submission" date="2021-01" db="EMBL/GenBank/DDBJ databases">
        <title>Whole genome shotgun sequence of Actinoplanes deccanensis NBRC 13994.</title>
        <authorList>
            <person name="Komaki H."/>
            <person name="Tamura T."/>
        </authorList>
    </citation>
    <scope>NUCLEOTIDE SEQUENCE [LARGE SCALE GENOMIC DNA]</scope>
    <source>
        <strain evidence="14 15">NBRC 13994</strain>
    </source>
</reference>
<evidence type="ECO:0000259" key="13">
    <source>
        <dbReference type="Pfam" id="PF06974"/>
    </source>
</evidence>
<dbReference type="PANTHER" id="PTHR31650">
    <property type="entry name" value="O-ACYLTRANSFERASE (WSD1-LIKE) FAMILY PROTEIN"/>
    <property type="match status" value="1"/>
</dbReference>
<comment type="caution">
    <text evidence="14">The sequence shown here is derived from an EMBL/GenBank/DDBJ whole genome shotgun (WGS) entry which is preliminary data.</text>
</comment>
<evidence type="ECO:0000256" key="4">
    <source>
        <dbReference type="ARBA" id="ARBA00013244"/>
    </source>
</evidence>
<dbReference type="EC" id="2.3.1.20" evidence="4 11"/>
<dbReference type="NCBIfam" id="TIGR02946">
    <property type="entry name" value="acyl_WS_DGAT"/>
    <property type="match status" value="1"/>
</dbReference>
<evidence type="ECO:0000256" key="9">
    <source>
        <dbReference type="ARBA" id="ARBA00023315"/>
    </source>
</evidence>
<dbReference type="InterPro" id="IPR014292">
    <property type="entry name" value="Acyl_transf_WS/DGAT"/>
</dbReference>
<keyword evidence="15" id="KW-1185">Reference proteome</keyword>
<evidence type="ECO:0000256" key="7">
    <source>
        <dbReference type="ARBA" id="ARBA00022798"/>
    </source>
</evidence>
<keyword evidence="8 11" id="KW-0443">Lipid metabolism</keyword>
<evidence type="ECO:0000256" key="10">
    <source>
        <dbReference type="ARBA" id="ARBA00048109"/>
    </source>
</evidence>
<feature type="domain" description="O-acyltransferase WSD1-like N-terminal" evidence="12">
    <location>
        <begin position="7"/>
        <end position="271"/>
    </location>
</feature>
<evidence type="ECO:0000313" key="15">
    <source>
        <dbReference type="Proteomes" id="UP000609879"/>
    </source>
</evidence>
<evidence type="ECO:0000256" key="3">
    <source>
        <dbReference type="ARBA" id="ARBA00009587"/>
    </source>
</evidence>
<feature type="domain" description="O-acyltransferase WSD1 C-terminal" evidence="13">
    <location>
        <begin position="314"/>
        <end position="458"/>
    </location>
</feature>
<name>A0ABQ3YEI4_9ACTN</name>
<proteinExistence type="inferred from homology"/>
<evidence type="ECO:0000256" key="11">
    <source>
        <dbReference type="RuleBase" id="RU361241"/>
    </source>
</evidence>
<dbReference type="InterPro" id="IPR004255">
    <property type="entry name" value="O-acyltransferase_WSD1_N"/>
</dbReference>
<evidence type="ECO:0000256" key="8">
    <source>
        <dbReference type="ARBA" id="ARBA00023098"/>
    </source>
</evidence>
<comment type="similarity">
    <text evidence="3 11">Belongs to the long-chain O-acyltransferase family.</text>
</comment>
<dbReference type="InterPro" id="IPR023213">
    <property type="entry name" value="CAT-like_dom_sf"/>
</dbReference>
<dbReference type="InterPro" id="IPR009721">
    <property type="entry name" value="O-acyltransferase_WSD1_C"/>
</dbReference>
<evidence type="ECO:0000256" key="1">
    <source>
        <dbReference type="ARBA" id="ARBA00004771"/>
    </source>
</evidence>
<dbReference type="InterPro" id="IPR045034">
    <property type="entry name" value="O-acyltransferase_WSD1-like"/>
</dbReference>
<dbReference type="Pfam" id="PF03007">
    <property type="entry name" value="WS_DGAT_cat"/>
    <property type="match status" value="1"/>
</dbReference>
<evidence type="ECO:0000256" key="5">
    <source>
        <dbReference type="ARBA" id="ARBA00022516"/>
    </source>
</evidence>
<dbReference type="RefSeq" id="WP_203773305.1">
    <property type="nucleotide sequence ID" value="NZ_BAAABO010000038.1"/>
</dbReference>
<organism evidence="14 15">
    <name type="scientific">Paractinoplanes deccanensis</name>
    <dbReference type="NCBI Taxonomy" id="113561"/>
    <lineage>
        <taxon>Bacteria</taxon>
        <taxon>Bacillati</taxon>
        <taxon>Actinomycetota</taxon>
        <taxon>Actinomycetes</taxon>
        <taxon>Micromonosporales</taxon>
        <taxon>Micromonosporaceae</taxon>
        <taxon>Paractinoplanes</taxon>
    </lineage>
</organism>
<dbReference type="Proteomes" id="UP000609879">
    <property type="component" value="Unassembled WGS sequence"/>
</dbReference>
<keyword evidence="9 11" id="KW-0012">Acyltransferase</keyword>
<keyword evidence="5 11" id="KW-0444">Lipid biosynthesis</keyword>
<evidence type="ECO:0000259" key="12">
    <source>
        <dbReference type="Pfam" id="PF03007"/>
    </source>
</evidence>
<comment type="pathway">
    <text evidence="1 11">Glycerolipid metabolism; triacylglycerol biosynthesis.</text>
</comment>
<evidence type="ECO:0000256" key="2">
    <source>
        <dbReference type="ARBA" id="ARBA00005189"/>
    </source>
</evidence>
<dbReference type="Pfam" id="PF06974">
    <property type="entry name" value="WS_DGAT_C"/>
    <property type="match status" value="1"/>
</dbReference>
<evidence type="ECO:0000256" key="6">
    <source>
        <dbReference type="ARBA" id="ARBA00022679"/>
    </source>
</evidence>